<keyword evidence="3" id="KW-1185">Reference proteome</keyword>
<name>A0A2K8PRH3_STRLA</name>
<dbReference type="EMBL" id="CP024985">
    <property type="protein sequence ID" value="ATZ29356.1"/>
    <property type="molecule type" value="Genomic_DNA"/>
</dbReference>
<feature type="compositionally biased region" description="Basic and acidic residues" evidence="1">
    <location>
        <begin position="39"/>
        <end position="48"/>
    </location>
</feature>
<dbReference type="KEGG" id="slx:SLAV_37960"/>
<evidence type="ECO:0000313" key="3">
    <source>
        <dbReference type="Proteomes" id="UP000231791"/>
    </source>
</evidence>
<organism evidence="2 3">
    <name type="scientific">Streptomyces lavendulae subsp. lavendulae</name>
    <dbReference type="NCBI Taxonomy" id="58340"/>
    <lineage>
        <taxon>Bacteria</taxon>
        <taxon>Bacillati</taxon>
        <taxon>Actinomycetota</taxon>
        <taxon>Actinomycetes</taxon>
        <taxon>Kitasatosporales</taxon>
        <taxon>Streptomycetaceae</taxon>
        <taxon>Streptomyces</taxon>
    </lineage>
</organism>
<proteinExistence type="predicted"/>
<protein>
    <submittedName>
        <fullName evidence="2">Uncharacterized protein</fullName>
    </submittedName>
</protein>
<evidence type="ECO:0000313" key="2">
    <source>
        <dbReference type="EMBL" id="ATZ29356.1"/>
    </source>
</evidence>
<sequence>MVTDTSLNCHQIDDDMIVIYWMTCYNRLPMRCTDQIKHTIPEPKDQRANRTRRGSKGGRPTGFDSKIHKRRNEVKRTINRLRNSRAVATRYDKRAYVFQGTVTVTVAAIRLWL</sequence>
<gene>
    <name evidence="2" type="ORF">SLAV_37960</name>
</gene>
<dbReference type="AlphaFoldDB" id="A0A2K8PRH3"/>
<accession>A0A2K8PRH3</accession>
<dbReference type="Proteomes" id="UP000231791">
    <property type="component" value="Chromosome"/>
</dbReference>
<evidence type="ECO:0000256" key="1">
    <source>
        <dbReference type="SAM" id="MobiDB-lite"/>
    </source>
</evidence>
<reference evidence="2 3" key="1">
    <citation type="submission" date="2017-11" db="EMBL/GenBank/DDBJ databases">
        <title>Complete genome sequence of Streptomyces lavendulae subsp. lavendulae CCM 3239 (formerly 'Streptomyces aureofaciens CCM 3239'), the producer of the angucycline-type antibiotic auricin.</title>
        <authorList>
            <person name="Busche T."/>
            <person name="Novakova R."/>
            <person name="Al'Dilaimi A."/>
            <person name="Homerova D."/>
            <person name="Feckova L."/>
            <person name="Rezuchova B."/>
            <person name="Mingyar E."/>
            <person name="Csolleiova D."/>
            <person name="Bekeova C."/>
            <person name="Winkler A."/>
            <person name="Sevcikova B."/>
            <person name="Kalinowski J."/>
            <person name="Kormanec J."/>
            <person name="Ruckert C."/>
        </authorList>
    </citation>
    <scope>NUCLEOTIDE SEQUENCE [LARGE SCALE GENOMIC DNA]</scope>
    <source>
        <strain evidence="2 3">CCM 3239</strain>
    </source>
</reference>
<feature type="region of interest" description="Disordered" evidence="1">
    <location>
        <begin position="39"/>
        <end position="70"/>
    </location>
</feature>